<gene>
    <name evidence="2" type="ORF">CCAP1982_LOCUS13650</name>
</gene>
<feature type="compositionally biased region" description="Polar residues" evidence="1">
    <location>
        <begin position="386"/>
        <end position="399"/>
    </location>
</feature>
<feature type="region of interest" description="Disordered" evidence="1">
    <location>
        <begin position="311"/>
        <end position="366"/>
    </location>
</feature>
<keyword evidence="3" id="KW-1185">Reference proteome</keyword>
<proteinExistence type="predicted"/>
<comment type="caution">
    <text evidence="2">The sequence shown here is derived from an EMBL/GenBank/DDBJ whole genome shotgun (WGS) entry which is preliminary data.</text>
</comment>
<evidence type="ECO:0000256" key="1">
    <source>
        <dbReference type="SAM" id="MobiDB-lite"/>
    </source>
</evidence>
<dbReference type="AlphaFoldDB" id="A0A811V6U3"/>
<evidence type="ECO:0000313" key="2">
    <source>
        <dbReference type="EMBL" id="CAD7005293.1"/>
    </source>
</evidence>
<organism evidence="2 3">
    <name type="scientific">Ceratitis capitata</name>
    <name type="common">Mediterranean fruit fly</name>
    <name type="synonym">Tephritis capitata</name>
    <dbReference type="NCBI Taxonomy" id="7213"/>
    <lineage>
        <taxon>Eukaryota</taxon>
        <taxon>Metazoa</taxon>
        <taxon>Ecdysozoa</taxon>
        <taxon>Arthropoda</taxon>
        <taxon>Hexapoda</taxon>
        <taxon>Insecta</taxon>
        <taxon>Pterygota</taxon>
        <taxon>Neoptera</taxon>
        <taxon>Endopterygota</taxon>
        <taxon>Diptera</taxon>
        <taxon>Brachycera</taxon>
        <taxon>Muscomorpha</taxon>
        <taxon>Tephritoidea</taxon>
        <taxon>Tephritidae</taxon>
        <taxon>Ceratitis</taxon>
        <taxon>Ceratitis</taxon>
    </lineage>
</organism>
<feature type="region of interest" description="Disordered" evidence="1">
    <location>
        <begin position="378"/>
        <end position="399"/>
    </location>
</feature>
<dbReference type="Proteomes" id="UP000606786">
    <property type="component" value="Unassembled WGS sequence"/>
</dbReference>
<protein>
    <submittedName>
        <fullName evidence="2">(Mediterranean fruit fly) hypothetical protein</fullName>
    </submittedName>
</protein>
<dbReference type="EMBL" id="CAJHJT010000034">
    <property type="protein sequence ID" value="CAD7005293.1"/>
    <property type="molecule type" value="Genomic_DNA"/>
</dbReference>
<sequence>MPPRRPPLGDNRFALLSSSSKPKKKKTKHILMEEFPILPTVKRDNPKYLVVSAVNTSKPLNKFSCFAVHKALKNISSEIINISELRDGSLLLFVKNTHIAEKFISTKSLFGICEIKCDYHNNLNYVKGTVYAPCLNEVPDKEIIENLKEQGVVSIFKFPKYNNNIPTPSGVILLTFDMYRLPEKIEISWYTTKVRPYYDNPMRCKSCQLLGHTTKRCNTNAPVCDECALPPHSPSPCSRKFCANCSGTHPASSKSCPKYIQMKEIITIKTDNKCSMREAMRMYKKQIPPTFKESSTSISYANITKQKTYNIEENNNLNNTDQTSYNNNNLSDKQTNENGKEKGKEDNNTTVPVPNTTMSASVDDSSTRTMLSALLSHLTSPALDPSQFTSPSTESPMVE</sequence>
<feature type="compositionally biased region" description="Low complexity" evidence="1">
    <location>
        <begin position="311"/>
        <end position="330"/>
    </location>
</feature>
<name>A0A811V6U3_CERCA</name>
<feature type="compositionally biased region" description="Low complexity" evidence="1">
    <location>
        <begin position="348"/>
        <end position="357"/>
    </location>
</feature>
<feature type="compositionally biased region" description="Basic and acidic residues" evidence="1">
    <location>
        <begin position="334"/>
        <end position="347"/>
    </location>
</feature>
<accession>A0A811V6U3</accession>
<feature type="region of interest" description="Disordered" evidence="1">
    <location>
        <begin position="1"/>
        <end position="25"/>
    </location>
</feature>
<reference evidence="2" key="1">
    <citation type="submission" date="2020-11" db="EMBL/GenBank/DDBJ databases">
        <authorList>
            <person name="Whitehead M."/>
        </authorList>
    </citation>
    <scope>NUCLEOTIDE SEQUENCE</scope>
    <source>
        <strain evidence="2">EGII</strain>
    </source>
</reference>
<evidence type="ECO:0000313" key="3">
    <source>
        <dbReference type="Proteomes" id="UP000606786"/>
    </source>
</evidence>